<evidence type="ECO:0000313" key="2">
    <source>
        <dbReference type="EMBL" id="MET4577377.1"/>
    </source>
</evidence>
<reference evidence="2 3" key="1">
    <citation type="submission" date="2024-06" db="EMBL/GenBank/DDBJ databases">
        <title>Sorghum-associated microbial communities from plants grown in Nebraska, USA.</title>
        <authorList>
            <person name="Schachtman D."/>
        </authorList>
    </citation>
    <scope>NUCLEOTIDE SEQUENCE [LARGE SCALE GENOMIC DNA]</scope>
    <source>
        <strain evidence="2 3">2709</strain>
    </source>
</reference>
<protein>
    <submittedName>
        <fullName evidence="2">Methylglutaconyl-CoA hydratase</fullName>
        <ecNumber evidence="2">4.2.1.18</ecNumber>
    </submittedName>
</protein>
<evidence type="ECO:0000313" key="3">
    <source>
        <dbReference type="Proteomes" id="UP001549320"/>
    </source>
</evidence>
<dbReference type="PANTHER" id="PTHR42964:SF1">
    <property type="entry name" value="POLYKETIDE BIOSYNTHESIS ENOYL-COA HYDRATASE PKSH-RELATED"/>
    <property type="match status" value="1"/>
</dbReference>
<dbReference type="CDD" id="cd06558">
    <property type="entry name" value="crotonase-like"/>
    <property type="match status" value="1"/>
</dbReference>
<dbReference type="Gene3D" id="1.10.12.10">
    <property type="entry name" value="Lyase 2-enoyl-coa Hydratase, Chain A, domain 2"/>
    <property type="match status" value="1"/>
</dbReference>
<accession>A0ABV2QA07</accession>
<sequence>MTDNNELIIDRQGPVLRLTINRPHRRNAFTSPLLLAMAQAVRDSAEDDDLRVIVITGAGDKAFSAGADLTPGDTPFKPNAAMLETPLGVLARVVRECRVPVVGRVNGFCLAGGMGLFGLCDLVVATEDATFGMPEVKRGLFPMQILTQLRDLIPPRLMNEMCMTGEPIDARTAMAAGLLNRVVPADQLDATVDALVASLVAASPMAIRRGKYAMRAVEGMTFDQMMAFTETARAPMIQTEDAKEGRAAFNEKRAPRWTNR</sequence>
<comment type="caution">
    <text evidence="2">The sequence shown here is derived from an EMBL/GenBank/DDBJ whole genome shotgun (WGS) entry which is preliminary data.</text>
</comment>
<proteinExistence type="inferred from homology"/>
<dbReference type="Proteomes" id="UP001549320">
    <property type="component" value="Unassembled WGS sequence"/>
</dbReference>
<dbReference type="RefSeq" id="WP_354443727.1">
    <property type="nucleotide sequence ID" value="NZ_JBEPSH010000005.1"/>
</dbReference>
<keyword evidence="3" id="KW-1185">Reference proteome</keyword>
<dbReference type="InterPro" id="IPR051683">
    <property type="entry name" value="Enoyl-CoA_Hydratase/Isomerase"/>
</dbReference>
<dbReference type="InterPro" id="IPR014748">
    <property type="entry name" value="Enoyl-CoA_hydra_C"/>
</dbReference>
<comment type="similarity">
    <text evidence="1">Belongs to the enoyl-CoA hydratase/isomerase family.</text>
</comment>
<dbReference type="EC" id="4.2.1.18" evidence="2"/>
<dbReference type="Gene3D" id="3.90.226.10">
    <property type="entry name" value="2-enoyl-CoA Hydratase, Chain A, domain 1"/>
    <property type="match status" value="1"/>
</dbReference>
<dbReference type="InterPro" id="IPR029045">
    <property type="entry name" value="ClpP/crotonase-like_dom_sf"/>
</dbReference>
<dbReference type="EMBL" id="JBEPSH010000005">
    <property type="protein sequence ID" value="MET4577377.1"/>
    <property type="molecule type" value="Genomic_DNA"/>
</dbReference>
<evidence type="ECO:0000256" key="1">
    <source>
        <dbReference type="ARBA" id="ARBA00005254"/>
    </source>
</evidence>
<gene>
    <name evidence="2" type="ORF">ABIE13_002488</name>
</gene>
<dbReference type="Pfam" id="PF00378">
    <property type="entry name" value="ECH_1"/>
    <property type="match status" value="1"/>
</dbReference>
<dbReference type="SUPFAM" id="SSF52096">
    <property type="entry name" value="ClpP/crotonase"/>
    <property type="match status" value="1"/>
</dbReference>
<organism evidence="2 3">
    <name type="scientific">Ottowia thiooxydans</name>
    <dbReference type="NCBI Taxonomy" id="219182"/>
    <lineage>
        <taxon>Bacteria</taxon>
        <taxon>Pseudomonadati</taxon>
        <taxon>Pseudomonadota</taxon>
        <taxon>Betaproteobacteria</taxon>
        <taxon>Burkholderiales</taxon>
        <taxon>Comamonadaceae</taxon>
        <taxon>Ottowia</taxon>
    </lineage>
</organism>
<name>A0ABV2QA07_9BURK</name>
<dbReference type="PANTHER" id="PTHR42964">
    <property type="entry name" value="ENOYL-COA HYDRATASE"/>
    <property type="match status" value="1"/>
</dbReference>
<keyword evidence="2" id="KW-0456">Lyase</keyword>
<dbReference type="GO" id="GO:0004490">
    <property type="term" value="F:methylglutaconyl-CoA hydratase activity"/>
    <property type="evidence" value="ECO:0007669"/>
    <property type="project" value="UniProtKB-EC"/>
</dbReference>
<dbReference type="InterPro" id="IPR001753">
    <property type="entry name" value="Enoyl-CoA_hydra/iso"/>
</dbReference>